<protein>
    <submittedName>
        <fullName evidence="2">DUF885 domain-containing protein</fullName>
    </submittedName>
</protein>
<evidence type="ECO:0000313" key="2">
    <source>
        <dbReference type="EMBL" id="MFC3034687.1"/>
    </source>
</evidence>
<evidence type="ECO:0000313" key="3">
    <source>
        <dbReference type="Proteomes" id="UP001595453"/>
    </source>
</evidence>
<sequence length="592" mass="67533">MKKTTLCLALLATLGLAGCQNSVTLATTQSQTQVNEQNQAFQTFAAQFIEDLWAQYPEASSWAGYGKYDDIITIPDEASRVSSAAFVAKQLAKLRQFDLTKLTNANKIDYHLLENTLLQSEWEANTFKSYQWDPSSYNVAYGFASILNSRFKSDDEKLKLILNRLQYVPAYYSAAEANITIPTLEFTQLGIAQNQGAFSVLNDELLAKLADSKLTAAEQTLFTTRFNQAKQAITDYIEFLTQLEQELTANGNARSFRIGEELYEAKFAFDIQSGYSAKQMFAKAVADKTRVTEEMAKLTIQLWPKYFPNVPMPAKERDAVAMLIKHLSAKHVAREDFVSEIKAQIPALEQFVMDKGLIGLDANKPLVVRETPEYMRGFAGASISAPGPYEKKENTYYNVSPLDDMSDEQAESYLREYNHWILQVLNIHEAVPGHYTQLVYSNESPSLVKSIFANGAMVEGWAVYTERMMLEEGYGDFEPEMWLMYYKWNLRVICNTILDYSIHVNNMSKEDGIALLMDEAFQERTEAEGKWRRATLSQVQLTSYYSGYREIYDFREAQKLKLGDQFKLRAFHDEFLSFGSAPVKYIKELMQY</sequence>
<dbReference type="RefSeq" id="WP_377128455.1">
    <property type="nucleotide sequence ID" value="NZ_JBHRSD010000047.1"/>
</dbReference>
<comment type="caution">
    <text evidence="2">The sequence shown here is derived from an EMBL/GenBank/DDBJ whole genome shotgun (WGS) entry which is preliminary data.</text>
</comment>
<accession>A0ABV7CQ89</accession>
<name>A0ABV7CQ89_9GAMM</name>
<keyword evidence="3" id="KW-1185">Reference proteome</keyword>
<evidence type="ECO:0000256" key="1">
    <source>
        <dbReference type="SAM" id="SignalP"/>
    </source>
</evidence>
<feature type="signal peptide" evidence="1">
    <location>
        <begin position="1"/>
        <end position="17"/>
    </location>
</feature>
<dbReference type="Pfam" id="PF05960">
    <property type="entry name" value="DUF885"/>
    <property type="match status" value="1"/>
</dbReference>
<feature type="chain" id="PRO_5046398252" evidence="1">
    <location>
        <begin position="18"/>
        <end position="592"/>
    </location>
</feature>
<dbReference type="InterPro" id="IPR010281">
    <property type="entry name" value="DUF885"/>
</dbReference>
<dbReference type="Proteomes" id="UP001595453">
    <property type="component" value="Unassembled WGS sequence"/>
</dbReference>
<reference evidence="3" key="1">
    <citation type="journal article" date="2019" name="Int. J. Syst. Evol. Microbiol.">
        <title>The Global Catalogue of Microorganisms (GCM) 10K type strain sequencing project: providing services to taxonomists for standard genome sequencing and annotation.</title>
        <authorList>
            <consortium name="The Broad Institute Genomics Platform"/>
            <consortium name="The Broad Institute Genome Sequencing Center for Infectious Disease"/>
            <person name="Wu L."/>
            <person name="Ma J."/>
        </authorList>
    </citation>
    <scope>NUCLEOTIDE SEQUENCE [LARGE SCALE GENOMIC DNA]</scope>
    <source>
        <strain evidence="3">KCTC 42730</strain>
    </source>
</reference>
<dbReference type="PROSITE" id="PS51257">
    <property type="entry name" value="PROKAR_LIPOPROTEIN"/>
    <property type="match status" value="1"/>
</dbReference>
<organism evidence="2 3">
    <name type="scientific">Pseudoalteromonas fenneropenaei</name>
    <dbReference type="NCBI Taxonomy" id="1737459"/>
    <lineage>
        <taxon>Bacteria</taxon>
        <taxon>Pseudomonadati</taxon>
        <taxon>Pseudomonadota</taxon>
        <taxon>Gammaproteobacteria</taxon>
        <taxon>Alteromonadales</taxon>
        <taxon>Pseudoalteromonadaceae</taxon>
        <taxon>Pseudoalteromonas</taxon>
    </lineage>
</organism>
<dbReference type="PANTHER" id="PTHR33361:SF15">
    <property type="entry name" value="DUF885 FAMILY LIPOPROTEIN"/>
    <property type="match status" value="1"/>
</dbReference>
<keyword evidence="1" id="KW-0732">Signal</keyword>
<dbReference type="EMBL" id="JBHRSD010000047">
    <property type="protein sequence ID" value="MFC3034687.1"/>
    <property type="molecule type" value="Genomic_DNA"/>
</dbReference>
<gene>
    <name evidence="2" type="ORF">ACFOEE_19465</name>
</gene>
<dbReference type="PANTHER" id="PTHR33361">
    <property type="entry name" value="GLR0591 PROTEIN"/>
    <property type="match status" value="1"/>
</dbReference>
<proteinExistence type="predicted"/>